<comment type="caution">
    <text evidence="1">The sequence shown here is derived from an EMBL/GenBank/DDBJ whole genome shotgun (WGS) entry which is preliminary data.</text>
</comment>
<protein>
    <submittedName>
        <fullName evidence="1">Uncharacterized protein</fullName>
    </submittedName>
</protein>
<evidence type="ECO:0000313" key="1">
    <source>
        <dbReference type="EMBL" id="MBF8188898.1"/>
    </source>
</evidence>
<organism evidence="1 2">
    <name type="scientific">Nonomuraea cypriaca</name>
    <dbReference type="NCBI Taxonomy" id="1187855"/>
    <lineage>
        <taxon>Bacteria</taxon>
        <taxon>Bacillati</taxon>
        <taxon>Actinomycetota</taxon>
        <taxon>Actinomycetes</taxon>
        <taxon>Streptosporangiales</taxon>
        <taxon>Streptosporangiaceae</taxon>
        <taxon>Nonomuraea</taxon>
    </lineage>
</organism>
<reference evidence="1" key="1">
    <citation type="submission" date="2020-11" db="EMBL/GenBank/DDBJ databases">
        <title>Whole-genome analyses of Nonomuraea sp. K274.</title>
        <authorList>
            <person name="Veyisoglu A."/>
        </authorList>
    </citation>
    <scope>NUCLEOTIDE SEQUENCE</scope>
    <source>
        <strain evidence="1">K274</strain>
    </source>
</reference>
<dbReference type="RefSeq" id="WP_195897842.1">
    <property type="nucleotide sequence ID" value="NZ_JADOGI010000077.1"/>
</dbReference>
<dbReference type="Proteomes" id="UP000605361">
    <property type="component" value="Unassembled WGS sequence"/>
</dbReference>
<proteinExistence type="predicted"/>
<name>A0A931AE87_9ACTN</name>
<accession>A0A931AE87</accession>
<evidence type="ECO:0000313" key="2">
    <source>
        <dbReference type="Proteomes" id="UP000605361"/>
    </source>
</evidence>
<sequence length="158" mass="17276">MAGGNVRLAWPFLIARGRHSGYRTLVSPEPLAGDGAYGILEREIEPNPDRDTPSTLELRTPDGRTFTAVHLSHVVSAKELDVADARDVHGRPLLLIFGLLWDEALLLKVSTADVDVAFRIALTAYRRFLARVTGHRSGRGCELERPLRACTGPLGPVT</sequence>
<gene>
    <name evidence="1" type="ORF">ITP53_24820</name>
</gene>
<dbReference type="AlphaFoldDB" id="A0A931AE87"/>
<dbReference type="EMBL" id="JADOGI010000077">
    <property type="protein sequence ID" value="MBF8188898.1"/>
    <property type="molecule type" value="Genomic_DNA"/>
</dbReference>
<keyword evidence="2" id="KW-1185">Reference proteome</keyword>